<dbReference type="GO" id="GO:0015385">
    <property type="term" value="F:sodium:proton antiporter activity"/>
    <property type="evidence" value="ECO:0007669"/>
    <property type="project" value="UniProtKB-UniRule"/>
</dbReference>
<evidence type="ECO:0000256" key="1">
    <source>
        <dbReference type="ARBA" id="ARBA00004429"/>
    </source>
</evidence>
<feature type="transmembrane region" description="Helical" evidence="6">
    <location>
        <begin position="62"/>
        <end position="80"/>
    </location>
</feature>
<evidence type="ECO:0000256" key="3">
    <source>
        <dbReference type="ARBA" id="ARBA00022692"/>
    </source>
</evidence>
<proteinExistence type="inferred from homology"/>
<dbReference type="AlphaFoldDB" id="A0A1F6UZH0"/>
<feature type="transmembrane region" description="Helical" evidence="6">
    <location>
        <begin position="210"/>
        <end position="238"/>
    </location>
</feature>
<dbReference type="NCBIfam" id="NF007111">
    <property type="entry name" value="PRK09560.1"/>
    <property type="match status" value="1"/>
</dbReference>
<feature type="transmembrane region" description="Helical" evidence="6">
    <location>
        <begin position="291"/>
        <end position="314"/>
    </location>
</feature>
<dbReference type="PANTHER" id="PTHR30341:SF0">
    <property type="entry name" value="NA(+)_H(+) ANTIPORTER NHAA"/>
    <property type="match status" value="1"/>
</dbReference>
<feature type="transmembrane region" description="Helical" evidence="6">
    <location>
        <begin position="155"/>
        <end position="176"/>
    </location>
</feature>
<comment type="function">
    <text evidence="6">Na(+)/H(+) antiporter that extrudes sodium in exchange for external protons.</text>
</comment>
<dbReference type="InterPro" id="IPR023171">
    <property type="entry name" value="Na/H_antiporter_dom_sf"/>
</dbReference>
<feature type="transmembrane region" description="Helical" evidence="6">
    <location>
        <begin position="364"/>
        <end position="385"/>
    </location>
</feature>
<comment type="catalytic activity">
    <reaction evidence="6">
        <text>Na(+)(in) + 2 H(+)(out) = Na(+)(out) + 2 H(+)(in)</text>
        <dbReference type="Rhea" id="RHEA:29251"/>
        <dbReference type="ChEBI" id="CHEBI:15378"/>
        <dbReference type="ChEBI" id="CHEBI:29101"/>
    </reaction>
</comment>
<keyword evidence="6" id="KW-0915">Sodium</keyword>
<dbReference type="Pfam" id="PF06965">
    <property type="entry name" value="Na_H_antiport_1"/>
    <property type="match status" value="1"/>
</dbReference>
<dbReference type="NCBIfam" id="TIGR00773">
    <property type="entry name" value="NhaA"/>
    <property type="match status" value="1"/>
</dbReference>
<gene>
    <name evidence="6 7" type="primary">nhaA</name>
    <name evidence="7" type="ORF">A2W18_11205</name>
</gene>
<feature type="transmembrane region" description="Helical" evidence="6">
    <location>
        <begin position="182"/>
        <end position="198"/>
    </location>
</feature>
<comment type="similarity">
    <text evidence="6">Belongs to the NhaA Na(+)/H(+) (TC 2.A.33) antiporter family.</text>
</comment>
<dbReference type="Gene3D" id="1.20.1530.10">
    <property type="entry name" value="Na+/H+ antiporter like domain"/>
    <property type="match status" value="1"/>
</dbReference>
<dbReference type="InterPro" id="IPR004670">
    <property type="entry name" value="NhaA"/>
</dbReference>
<name>A0A1F6UZH0_9PROT</name>
<keyword evidence="6" id="KW-0813">Transport</keyword>
<dbReference type="PANTHER" id="PTHR30341">
    <property type="entry name" value="SODIUM ION/PROTON ANTIPORTER NHAA-RELATED"/>
    <property type="match status" value="1"/>
</dbReference>
<keyword evidence="2 6" id="KW-1003">Cell membrane</keyword>
<evidence type="ECO:0000313" key="7">
    <source>
        <dbReference type="EMBL" id="OGI62770.1"/>
    </source>
</evidence>
<dbReference type="Proteomes" id="UP000179076">
    <property type="component" value="Unassembled WGS sequence"/>
</dbReference>
<organism evidence="7 8">
    <name type="scientific">Candidatus Muproteobacteria bacterium RBG_16_60_9</name>
    <dbReference type="NCBI Taxonomy" id="1817755"/>
    <lineage>
        <taxon>Bacteria</taxon>
        <taxon>Pseudomonadati</taxon>
        <taxon>Pseudomonadota</taxon>
        <taxon>Candidatus Muproteobacteria</taxon>
    </lineage>
</organism>
<keyword evidence="6" id="KW-0739">Sodium transport</keyword>
<dbReference type="GO" id="GO:0006885">
    <property type="term" value="P:regulation of pH"/>
    <property type="evidence" value="ECO:0007669"/>
    <property type="project" value="UniProtKB-UniRule"/>
</dbReference>
<dbReference type="NCBIfam" id="NF007112">
    <property type="entry name" value="PRK09561.1"/>
    <property type="match status" value="1"/>
</dbReference>
<comment type="subcellular location">
    <subcellularLocation>
        <location evidence="1">Cell inner membrane</location>
        <topology evidence="1">Multi-pass membrane protein</topology>
    </subcellularLocation>
    <subcellularLocation>
        <location evidence="6">Cell membrane</location>
        <topology evidence="6">Multi-pass membrane protein</topology>
    </subcellularLocation>
</comment>
<keyword evidence="6" id="KW-0050">Antiport</keyword>
<feature type="transmembrane region" description="Helical" evidence="6">
    <location>
        <begin position="92"/>
        <end position="115"/>
    </location>
</feature>
<feature type="transmembrane region" description="Helical" evidence="6">
    <location>
        <begin position="329"/>
        <end position="352"/>
    </location>
</feature>
<evidence type="ECO:0000256" key="6">
    <source>
        <dbReference type="HAMAP-Rule" id="MF_01844"/>
    </source>
</evidence>
<keyword evidence="4 6" id="KW-1133">Transmembrane helix</keyword>
<feature type="transmembrane region" description="Helical" evidence="6">
    <location>
        <begin position="127"/>
        <end position="146"/>
    </location>
</feature>
<evidence type="ECO:0000256" key="2">
    <source>
        <dbReference type="ARBA" id="ARBA00022475"/>
    </source>
</evidence>
<dbReference type="EMBL" id="MFSP01000169">
    <property type="protein sequence ID" value="OGI62770.1"/>
    <property type="molecule type" value="Genomic_DNA"/>
</dbReference>
<evidence type="ECO:0000256" key="4">
    <source>
        <dbReference type="ARBA" id="ARBA00022989"/>
    </source>
</evidence>
<protein>
    <recommendedName>
        <fullName evidence="6">Na(+)/H(+) antiporter NhaA</fullName>
    </recommendedName>
    <alternativeName>
        <fullName evidence="6">Sodium/proton antiporter NhaA</fullName>
    </alternativeName>
</protein>
<comment type="caution">
    <text evidence="7">The sequence shown here is derived from an EMBL/GenBank/DDBJ whole genome shotgun (WGS) entry which is preliminary data.</text>
</comment>
<evidence type="ECO:0000256" key="5">
    <source>
        <dbReference type="ARBA" id="ARBA00023136"/>
    </source>
</evidence>
<feature type="transmembrane region" description="Helical" evidence="6">
    <location>
        <begin position="258"/>
        <end position="279"/>
    </location>
</feature>
<keyword evidence="5 6" id="KW-0472">Membrane</keyword>
<dbReference type="GO" id="GO:0005886">
    <property type="term" value="C:plasma membrane"/>
    <property type="evidence" value="ECO:0007669"/>
    <property type="project" value="UniProtKB-SubCell"/>
</dbReference>
<evidence type="ECO:0000313" key="8">
    <source>
        <dbReference type="Proteomes" id="UP000179076"/>
    </source>
</evidence>
<feature type="transmembrane region" description="Helical" evidence="6">
    <location>
        <begin position="12"/>
        <end position="31"/>
    </location>
</feature>
<keyword evidence="6" id="KW-0406">Ion transport</keyword>
<accession>A0A1F6UZH0</accession>
<keyword evidence="3 6" id="KW-0812">Transmembrane</keyword>
<reference evidence="7 8" key="1">
    <citation type="journal article" date="2016" name="Nat. Commun.">
        <title>Thousands of microbial genomes shed light on interconnected biogeochemical processes in an aquifer system.</title>
        <authorList>
            <person name="Anantharaman K."/>
            <person name="Brown C.T."/>
            <person name="Hug L.A."/>
            <person name="Sharon I."/>
            <person name="Castelle C.J."/>
            <person name="Probst A.J."/>
            <person name="Thomas B.C."/>
            <person name="Singh A."/>
            <person name="Wilkins M.J."/>
            <person name="Karaoz U."/>
            <person name="Brodie E.L."/>
            <person name="Williams K.H."/>
            <person name="Hubbard S.S."/>
            <person name="Banfield J.F."/>
        </authorList>
    </citation>
    <scope>NUCLEOTIDE SEQUENCE [LARGE SCALE GENOMIC DNA]</scope>
</reference>
<sequence>MPISAIREFLRLEAAGGILLAAAAAAALVCANSPADSLYIALLDIPVAVQIGALSIAKPLLLWINDGLMAIFFLLVGLEIKREVLEGELSSLQQATLPGIAAIGGMAAPAIVYAVLNWGDATALRGWAIPAATDIAFAVGVLTLLGRRAPVSLKIFLLALAIMDDLGVIVIIAIFYTADLSAVSLALAVAALATLVALNRAGVTRTATYVLVGVLLWTFVLKSGVHATLAGVALAFAIPLRSAGERGQSPLRRFEHTLHPWVTYAILPIFAFANAGVPLTGLSLDVLLQPVPLGILLGLFVGKQLGVMSATWLATKFGAGSLPSGTRWIHIYGMSLLTGIGFTMSLFIGTLAFDTPEYATQVRIAVLAGSLLSAITGYLVLRAAAPAR</sequence>
<dbReference type="HAMAP" id="MF_01844">
    <property type="entry name" value="NhaA"/>
    <property type="match status" value="1"/>
</dbReference>